<dbReference type="AlphaFoldDB" id="A0A6I1GG52"/>
<accession>A0A6I1GG52</accession>
<dbReference type="GO" id="GO:0003677">
    <property type="term" value="F:DNA binding"/>
    <property type="evidence" value="ECO:0007669"/>
    <property type="project" value="InterPro"/>
</dbReference>
<dbReference type="GO" id="GO:0008170">
    <property type="term" value="F:N-methyltransferase activity"/>
    <property type="evidence" value="ECO:0007669"/>
    <property type="project" value="InterPro"/>
</dbReference>
<protein>
    <submittedName>
        <fullName evidence="2">N-6 DNA Methylase</fullName>
    </submittedName>
</protein>
<feature type="domain" description="DNA methylase adenine-specific" evidence="1">
    <location>
        <begin position="224"/>
        <end position="458"/>
    </location>
</feature>
<dbReference type="Gene3D" id="3.40.50.150">
    <property type="entry name" value="Vaccinia Virus protein VP39"/>
    <property type="match status" value="1"/>
</dbReference>
<dbReference type="InterPro" id="IPR052916">
    <property type="entry name" value="Type-I_RE_MTase_Subunit"/>
</dbReference>
<dbReference type="SUPFAM" id="SSF53335">
    <property type="entry name" value="S-adenosyl-L-methionine-dependent methyltransferases"/>
    <property type="match status" value="1"/>
</dbReference>
<dbReference type="EMBL" id="WBVT01000036">
    <property type="protein sequence ID" value="KAB7789672.1"/>
    <property type="molecule type" value="Genomic_DNA"/>
</dbReference>
<reference evidence="2 3" key="1">
    <citation type="submission" date="2019-09" db="EMBL/GenBank/DDBJ databases">
        <title>Characterization of the phylogenetic diversity of two novel species belonging to the genus Bifidobacterium: Bifidobacterium cebidarum sp. nov. and Bifidobacterium leontopitheci sp. nov.</title>
        <authorList>
            <person name="Lugli G.A."/>
            <person name="Duranti S."/>
            <person name="Milani C."/>
            <person name="Turroni F."/>
            <person name="Ventura M."/>
        </authorList>
    </citation>
    <scope>NUCLEOTIDE SEQUENCE [LARGE SCALE GENOMIC DNA]</scope>
    <source>
        <strain evidence="2 3">LMG 31471</strain>
    </source>
</reference>
<proteinExistence type="predicted"/>
<dbReference type="GO" id="GO:0032259">
    <property type="term" value="P:methylation"/>
    <property type="evidence" value="ECO:0007669"/>
    <property type="project" value="UniProtKB-KW"/>
</dbReference>
<dbReference type="InterPro" id="IPR003356">
    <property type="entry name" value="DNA_methylase_A-5"/>
</dbReference>
<evidence type="ECO:0000313" key="2">
    <source>
        <dbReference type="EMBL" id="KAB7789672.1"/>
    </source>
</evidence>
<evidence type="ECO:0000313" key="3">
    <source>
        <dbReference type="Proteomes" id="UP000441772"/>
    </source>
</evidence>
<keyword evidence="2" id="KW-0489">Methyltransferase</keyword>
<keyword evidence="3" id="KW-1185">Reference proteome</keyword>
<organism evidence="2 3">
    <name type="scientific">Bifidobacterium leontopitheci</name>
    <dbReference type="NCBI Taxonomy" id="2650774"/>
    <lineage>
        <taxon>Bacteria</taxon>
        <taxon>Bacillati</taxon>
        <taxon>Actinomycetota</taxon>
        <taxon>Actinomycetes</taxon>
        <taxon>Bifidobacteriales</taxon>
        <taxon>Bifidobacteriaceae</taxon>
        <taxon>Bifidobacterium</taxon>
    </lineage>
</organism>
<evidence type="ECO:0000259" key="1">
    <source>
        <dbReference type="Pfam" id="PF02384"/>
    </source>
</evidence>
<dbReference type="PANTHER" id="PTHR42998:SF1">
    <property type="entry name" value="TYPE I RESTRICTION ENZYME HINDI METHYLASE SUBUNIT"/>
    <property type="match status" value="1"/>
</dbReference>
<dbReference type="InterPro" id="IPR029063">
    <property type="entry name" value="SAM-dependent_MTases_sf"/>
</dbReference>
<dbReference type="Proteomes" id="UP000441772">
    <property type="component" value="Unassembled WGS sequence"/>
</dbReference>
<name>A0A6I1GG52_9BIFI</name>
<dbReference type="PANTHER" id="PTHR42998">
    <property type="entry name" value="TYPE I RESTRICTION ENZYME HINDVIIP M PROTEIN-RELATED"/>
    <property type="match status" value="1"/>
</dbReference>
<dbReference type="Pfam" id="PF02384">
    <property type="entry name" value="N6_Mtase"/>
    <property type="match status" value="1"/>
</dbReference>
<comment type="caution">
    <text evidence="2">The sequence shown here is derived from an EMBL/GenBank/DDBJ whole genome shotgun (WGS) entry which is preliminary data.</text>
</comment>
<dbReference type="RefSeq" id="WP_152235217.1">
    <property type="nucleotide sequence ID" value="NZ_JBHSKZ010000063.1"/>
</dbReference>
<keyword evidence="2" id="KW-0808">Transferase</keyword>
<sequence>MSDDILPNTLSQSDIARMVGMRPSAVTNWRKRPQKGFPEPVATKGGFPRFDYDQVTQWLRGQSISFKDTRLEQGAWTFLEQWRDGGDPVAAAAVMLWAMCLRAVAGEYGVDARWQAVCDTVAEQSDDHGGHVGRRIDAAVEQVLEGASCGVGSQHASEVIRMALRVPNEVRPLALSRLSELLMYVDGLYKIGTPEAFAQLASALLERSITSLGRMRGESGVPGSRVSRLLADLALAYWRAAAPGKAGVTVYDPACGIMESCLSLARGMGDGERRRLAMYCADDDGEALTIAARRLTLEGLARNAVFAMADDGKLVNVLEADPFPRLKADLAMVEPPLAVDWEPDVTDVRWNRYSDSRRWSSPMKADASVAWIQDAIGHLNDMGRAFIVTGAGVLSHMGGEEWFRRSLIEAGCVEAVIALPANLYVTTVAPRYVWVLSAPQAARECIMMVDASGNAERYRSQGEIPEYLHEPLEAFVGDGGRGAGRGGRAGGGCGIAVRVVPASEVLESRIASLLPQDWLERKVPELAAVEASYRSVASDIEGMKERVSAALETLRKFDDAPWNGKGGELRRLGDIADIRQGSVAGAEKDGLPEDVIRVSDVRGYDAIQGDGSRGRAVPWGVAPDRIVTRPSLHAEERYGKATVTEPGDLLLTIGGGIHVAIDWSGGHRVSKSVYLVRPYWGIDVQRATYLSLMIRGVWNQEMVEHSAGKRMRPADLEIPLMHGDAEWALVDYWNAAETLRRQANLYLRQYDIMAQCCRYGLSVGGNEGE</sequence>
<gene>
    <name evidence="2" type="ORF">F7D09_1806</name>
</gene>